<accession>A0A0X3PRI3</accession>
<dbReference type="AlphaFoldDB" id="A0A0X3PRI3"/>
<keyword evidence="1" id="KW-0472">Membrane</keyword>
<evidence type="ECO:0000256" key="1">
    <source>
        <dbReference type="SAM" id="Phobius"/>
    </source>
</evidence>
<keyword evidence="1" id="KW-1133">Transmembrane helix</keyword>
<name>A0A0X3PRI3_SCHSO</name>
<sequence>MTFSSNKNSINHKFIGRHMQDEESSHVWYRQMLYVILTFLAPMPVVLTFSFHRSTVDIMRKGEVDSAQVSFKVKIFTCKAPLGSPRELLAYSTARDGRTVSHIECERLEEARQLANGNAYLLPNWVNSVSELATVASGRMLDLFCMTFPIIKSFCVLKALQALKVLAWKVSTKWWDNLAFWAESHSATFLHNMVFCCIH</sequence>
<dbReference type="EMBL" id="GEEE01010608">
    <property type="protein sequence ID" value="JAP52617.1"/>
    <property type="molecule type" value="Transcribed_RNA"/>
</dbReference>
<reference evidence="2" key="1">
    <citation type="submission" date="2016-01" db="EMBL/GenBank/DDBJ databases">
        <title>Reference transcriptome for the parasite Schistocephalus solidus: insights into the molecular evolution of parasitism.</title>
        <authorList>
            <person name="Hebert F.O."/>
            <person name="Grambauer S."/>
            <person name="Barber I."/>
            <person name="Landry C.R."/>
            <person name="Aubin-Horth N."/>
        </authorList>
    </citation>
    <scope>NUCLEOTIDE SEQUENCE</scope>
</reference>
<keyword evidence="1" id="KW-0812">Transmembrane</keyword>
<protein>
    <submittedName>
        <fullName evidence="2">Uncharacterized protein</fullName>
    </submittedName>
</protein>
<proteinExistence type="predicted"/>
<gene>
    <name evidence="2" type="ORF">TR113797</name>
</gene>
<feature type="transmembrane region" description="Helical" evidence="1">
    <location>
        <begin position="32"/>
        <end position="51"/>
    </location>
</feature>
<organism evidence="2">
    <name type="scientific">Schistocephalus solidus</name>
    <name type="common">Tapeworm</name>
    <dbReference type="NCBI Taxonomy" id="70667"/>
    <lineage>
        <taxon>Eukaryota</taxon>
        <taxon>Metazoa</taxon>
        <taxon>Spiralia</taxon>
        <taxon>Lophotrochozoa</taxon>
        <taxon>Platyhelminthes</taxon>
        <taxon>Cestoda</taxon>
        <taxon>Eucestoda</taxon>
        <taxon>Diphyllobothriidea</taxon>
        <taxon>Diphyllobothriidae</taxon>
        <taxon>Schistocephalus</taxon>
    </lineage>
</organism>
<evidence type="ECO:0000313" key="2">
    <source>
        <dbReference type="EMBL" id="JAP52617.1"/>
    </source>
</evidence>